<evidence type="ECO:0000313" key="3">
    <source>
        <dbReference type="EMBL" id="KXJ87608.1"/>
    </source>
</evidence>
<keyword evidence="2" id="KW-0812">Transmembrane</keyword>
<dbReference type="InParanoid" id="A0A136IRX4"/>
<feature type="region of interest" description="Disordered" evidence="1">
    <location>
        <begin position="42"/>
        <end position="94"/>
    </location>
</feature>
<dbReference type="Pfam" id="PF11913">
    <property type="entry name" value="DUF3431"/>
    <property type="match status" value="1"/>
</dbReference>
<keyword evidence="2" id="KW-1133">Transmembrane helix</keyword>
<dbReference type="PANTHER" id="PTHR37490:SF3">
    <property type="entry name" value="DUF3431 DOMAIN CONTAINING PROTEIN"/>
    <property type="match status" value="1"/>
</dbReference>
<sequence length="368" mass="41670">MLANRLHARIAIGLAISLVLLALLYLHQTQISLRLNEHFGNHEAELPSPEPHLSEPHLSEPHLSEPHLSEPHLSEPHLSEPHSSEPASPQATPVVGHASHKVELVVASTKSEDTDWVIKHFPDWNPQIYVVDNKQAALTVPKNKGREAMVYLTYIIDNYDRLPQHVVFIHASRFAWHNDDPDYDAVPTLRNLQLDYVHEAGYVNLRCVWVIGCPAEIRPFTDEGSDDKVPSAKAVYKQAFQELLPELQVPQIVAVSCCSQFAVTRDMLQSRPRSDYERYREWLLATSHTDDISGRIFEFSWHMMFGKEAVFCPSAEECYCKVFGLCNITCSGGACDGRYTLPPSSNLPKGWPLVGWKQEHRNYTGHLD</sequence>
<organism evidence="3 4">
    <name type="scientific">Microdochium bolleyi</name>
    <dbReference type="NCBI Taxonomy" id="196109"/>
    <lineage>
        <taxon>Eukaryota</taxon>
        <taxon>Fungi</taxon>
        <taxon>Dikarya</taxon>
        <taxon>Ascomycota</taxon>
        <taxon>Pezizomycotina</taxon>
        <taxon>Sordariomycetes</taxon>
        <taxon>Xylariomycetidae</taxon>
        <taxon>Xylariales</taxon>
        <taxon>Microdochiaceae</taxon>
        <taxon>Microdochium</taxon>
    </lineage>
</organism>
<dbReference type="EMBL" id="KQ964261">
    <property type="protein sequence ID" value="KXJ87608.1"/>
    <property type="molecule type" value="Genomic_DNA"/>
</dbReference>
<protein>
    <submittedName>
        <fullName evidence="3">Uncharacterized protein</fullName>
    </submittedName>
</protein>
<dbReference type="InterPro" id="IPR021838">
    <property type="entry name" value="DUF3431"/>
</dbReference>
<evidence type="ECO:0000256" key="1">
    <source>
        <dbReference type="SAM" id="MobiDB-lite"/>
    </source>
</evidence>
<keyword evidence="2" id="KW-0472">Membrane</keyword>
<dbReference type="PANTHER" id="PTHR37490">
    <property type="entry name" value="EXPRESSED PROTEIN"/>
    <property type="match status" value="1"/>
</dbReference>
<feature type="transmembrane region" description="Helical" evidence="2">
    <location>
        <begin position="6"/>
        <end position="26"/>
    </location>
</feature>
<dbReference type="AlphaFoldDB" id="A0A136IRX4"/>
<reference evidence="4" key="1">
    <citation type="submission" date="2016-02" db="EMBL/GenBank/DDBJ databases">
        <title>Draft genome sequence of Microdochium bolleyi, a fungal endophyte of beachgrass.</title>
        <authorList>
            <consortium name="DOE Joint Genome Institute"/>
            <person name="David A.S."/>
            <person name="May G."/>
            <person name="Haridas S."/>
            <person name="Lim J."/>
            <person name="Wang M."/>
            <person name="Labutti K."/>
            <person name="Lipzen A."/>
            <person name="Barry K."/>
            <person name="Grigoriev I.V."/>
        </authorList>
    </citation>
    <scope>NUCLEOTIDE SEQUENCE [LARGE SCALE GENOMIC DNA]</scope>
    <source>
        <strain evidence="4">J235TASD1</strain>
    </source>
</reference>
<feature type="compositionally biased region" description="Basic and acidic residues" evidence="1">
    <location>
        <begin position="52"/>
        <end position="83"/>
    </location>
</feature>
<evidence type="ECO:0000256" key="2">
    <source>
        <dbReference type="SAM" id="Phobius"/>
    </source>
</evidence>
<dbReference type="OrthoDB" id="426718at2759"/>
<keyword evidence="4" id="KW-1185">Reference proteome</keyword>
<evidence type="ECO:0000313" key="4">
    <source>
        <dbReference type="Proteomes" id="UP000070501"/>
    </source>
</evidence>
<dbReference type="Proteomes" id="UP000070501">
    <property type="component" value="Unassembled WGS sequence"/>
</dbReference>
<accession>A0A136IRX4</accession>
<name>A0A136IRX4_9PEZI</name>
<proteinExistence type="predicted"/>
<gene>
    <name evidence="3" type="ORF">Micbo1qcDRAFT_138885</name>
</gene>